<dbReference type="InterPro" id="IPR005123">
    <property type="entry name" value="Oxoglu/Fe-dep_dioxygenase_dom"/>
</dbReference>
<gene>
    <name evidence="5" type="ORF">HID58_004264</name>
</gene>
<evidence type="ECO:0000259" key="4">
    <source>
        <dbReference type="PROSITE" id="PS51471"/>
    </source>
</evidence>
<comment type="similarity">
    <text evidence="1">Belongs to the iron/ascorbate-dependent oxidoreductase family.</text>
</comment>
<keyword evidence="3" id="KW-0408">Iron</keyword>
<dbReference type="PROSITE" id="PS51471">
    <property type="entry name" value="FE2OG_OXY"/>
    <property type="match status" value="2"/>
</dbReference>
<dbReference type="PANTHER" id="PTHR47991">
    <property type="entry name" value="OXOGLUTARATE/IRON-DEPENDENT DIOXYGENASE"/>
    <property type="match status" value="1"/>
</dbReference>
<dbReference type="Gene3D" id="2.60.120.330">
    <property type="entry name" value="B-lactam Antibiotic, Isopenicillin N Synthase, Chain"/>
    <property type="match status" value="2"/>
</dbReference>
<protein>
    <recommendedName>
        <fullName evidence="4">Fe2OG dioxygenase domain-containing protein</fullName>
    </recommendedName>
</protein>
<evidence type="ECO:0000256" key="2">
    <source>
        <dbReference type="ARBA" id="ARBA00022723"/>
    </source>
</evidence>
<dbReference type="Pfam" id="PF03171">
    <property type="entry name" value="2OG-FeII_Oxy"/>
    <property type="match status" value="2"/>
</dbReference>
<dbReference type="Proteomes" id="UP000824890">
    <property type="component" value="Unassembled WGS sequence"/>
</dbReference>
<reference evidence="5 6" key="1">
    <citation type="submission" date="2021-05" db="EMBL/GenBank/DDBJ databases">
        <title>Genome Assembly of Synthetic Allotetraploid Brassica napus Reveals Homoeologous Exchanges between Subgenomes.</title>
        <authorList>
            <person name="Davis J.T."/>
        </authorList>
    </citation>
    <scope>NUCLEOTIDE SEQUENCE [LARGE SCALE GENOMIC DNA]</scope>
    <source>
        <strain evidence="6">cv. Da-Ae</strain>
        <tissue evidence="5">Seedling</tissue>
    </source>
</reference>
<dbReference type="InterPro" id="IPR050295">
    <property type="entry name" value="Plant_2OG-oxidoreductases"/>
</dbReference>
<feature type="domain" description="Fe2OG dioxygenase" evidence="4">
    <location>
        <begin position="538"/>
        <end position="642"/>
    </location>
</feature>
<accession>A0ABQ8E7G7</accession>
<dbReference type="EMBL" id="JAGKQM010000002">
    <property type="protein sequence ID" value="KAH0936803.1"/>
    <property type="molecule type" value="Genomic_DNA"/>
</dbReference>
<evidence type="ECO:0000313" key="6">
    <source>
        <dbReference type="Proteomes" id="UP000824890"/>
    </source>
</evidence>
<dbReference type="InterPro" id="IPR027443">
    <property type="entry name" value="IPNS-like_sf"/>
</dbReference>
<sequence length="691" mass="77900">MTEFVVNQRNGVKGLVDSLKLTALPSPYIQPSQERLTSDKILSSPSQIPVIDVSNWNDPQVASEICHAAAKHGLFQIVNHGIVPGELKALIAAARGFFELPAEERRRYWRGSSVSETAWLTTSFNPYKESILEWRDFLKFEFLPQRHGYDATWPPVCREQVTDHFKRMKPIANKILTILMNNLNSTIDDSSNQTLMGTMRMNFNYYPECPEPTLAIGTGRHSDINTLTLLLQEDGILSSLYARATEDGDKWIHVPPIPGAIVVNIGDVLQIMSNDRYRSVEHCVLVNRSCSRVSIPVFCGPVNDSAIEPLPEVLENNEMARIFLKDPMMERRLLTMTSTTDVREFVVNQRNGVKGLVDSLKLTTLPSPYIQPPQKRLTSDKILSSSSQIPVIDVSNWNDPQVASEICDAAAKLGLFQIVNHGIAPVELKALVAAARGFYQFPVEERSRYWKGSSVSETAWLTTSFSPYKESVLEWRDYIKFEFLPQQHGFDAAWPPVCKEQVTDHFKRMKPIANKILNILINNLNSTINESSQQTLMGTMRMNFNYYPECPEPSLAIGTGRHSDINTLTLLLQEDGVLSSLYARATEDGDKWIHVPPIPGAIVVNIGDVLQIMSNDGYRSVEHCVLVNKSCSRVSIPVFCEPIRDSVIQPLPEVLENNEMARYRKVVYSDYLKTFFERPHDGKATIESVKL</sequence>
<organism evidence="5 6">
    <name type="scientific">Brassica napus</name>
    <name type="common">Rape</name>
    <dbReference type="NCBI Taxonomy" id="3708"/>
    <lineage>
        <taxon>Eukaryota</taxon>
        <taxon>Viridiplantae</taxon>
        <taxon>Streptophyta</taxon>
        <taxon>Embryophyta</taxon>
        <taxon>Tracheophyta</taxon>
        <taxon>Spermatophyta</taxon>
        <taxon>Magnoliopsida</taxon>
        <taxon>eudicotyledons</taxon>
        <taxon>Gunneridae</taxon>
        <taxon>Pentapetalae</taxon>
        <taxon>rosids</taxon>
        <taxon>malvids</taxon>
        <taxon>Brassicales</taxon>
        <taxon>Brassicaceae</taxon>
        <taxon>Brassiceae</taxon>
        <taxon>Brassica</taxon>
    </lineage>
</organism>
<evidence type="ECO:0000256" key="3">
    <source>
        <dbReference type="ARBA" id="ARBA00023004"/>
    </source>
</evidence>
<proteinExistence type="inferred from homology"/>
<evidence type="ECO:0000313" key="5">
    <source>
        <dbReference type="EMBL" id="KAH0936803.1"/>
    </source>
</evidence>
<comment type="caution">
    <text evidence="5">The sequence shown here is derived from an EMBL/GenBank/DDBJ whole genome shotgun (WGS) entry which is preliminary data.</text>
</comment>
<evidence type="ECO:0000256" key="1">
    <source>
        <dbReference type="ARBA" id="ARBA00008056"/>
    </source>
</evidence>
<keyword evidence="2" id="KW-0479">Metal-binding</keyword>
<dbReference type="Pfam" id="PF14226">
    <property type="entry name" value="DIOX_N"/>
    <property type="match status" value="2"/>
</dbReference>
<dbReference type="InterPro" id="IPR044861">
    <property type="entry name" value="IPNS-like_FE2OG_OXY"/>
</dbReference>
<dbReference type="InterPro" id="IPR026992">
    <property type="entry name" value="DIOX_N"/>
</dbReference>
<name>A0ABQ8E7G7_BRANA</name>
<feature type="domain" description="Fe2OG dioxygenase" evidence="4">
    <location>
        <begin position="197"/>
        <end position="301"/>
    </location>
</feature>
<dbReference type="SUPFAM" id="SSF51197">
    <property type="entry name" value="Clavaminate synthase-like"/>
    <property type="match status" value="2"/>
</dbReference>
<keyword evidence="6" id="KW-1185">Reference proteome</keyword>